<evidence type="ECO:0000313" key="2">
    <source>
        <dbReference type="Proteomes" id="UP000554286"/>
    </source>
</evidence>
<proteinExistence type="predicted"/>
<evidence type="ECO:0000313" key="1">
    <source>
        <dbReference type="EMBL" id="MBB4266293.1"/>
    </source>
</evidence>
<evidence type="ECO:0008006" key="3">
    <source>
        <dbReference type="Google" id="ProtNLM"/>
    </source>
</evidence>
<gene>
    <name evidence="1" type="ORF">GGD89_001924</name>
</gene>
<dbReference type="Proteomes" id="UP000554286">
    <property type="component" value="Unassembled WGS sequence"/>
</dbReference>
<protein>
    <recommendedName>
        <fullName evidence="3">DUF4258 domain-containing protein</fullName>
    </recommendedName>
</protein>
<dbReference type="InterPro" id="IPR025354">
    <property type="entry name" value="DUF4258"/>
</dbReference>
<organism evidence="1 2">
    <name type="scientific">Roseospira visakhapatnamensis</name>
    <dbReference type="NCBI Taxonomy" id="390880"/>
    <lineage>
        <taxon>Bacteria</taxon>
        <taxon>Pseudomonadati</taxon>
        <taxon>Pseudomonadota</taxon>
        <taxon>Alphaproteobacteria</taxon>
        <taxon>Rhodospirillales</taxon>
        <taxon>Rhodospirillaceae</taxon>
        <taxon>Roseospira</taxon>
    </lineage>
</organism>
<comment type="caution">
    <text evidence="1">The sequence shown here is derived from an EMBL/GenBank/DDBJ whole genome shotgun (WGS) entry which is preliminary data.</text>
</comment>
<keyword evidence="2" id="KW-1185">Reference proteome</keyword>
<dbReference type="EMBL" id="JACIGK010000012">
    <property type="protein sequence ID" value="MBB4266293.1"/>
    <property type="molecule type" value="Genomic_DNA"/>
</dbReference>
<accession>A0A7W6RE76</accession>
<name>A0A7W6RE76_9PROT</name>
<dbReference type="AlphaFoldDB" id="A0A7W6RE76"/>
<reference evidence="1 2" key="1">
    <citation type="submission" date="2020-08" db="EMBL/GenBank/DDBJ databases">
        <title>Genome sequencing of Purple Non-Sulfur Bacteria from various extreme environments.</title>
        <authorList>
            <person name="Mayer M."/>
        </authorList>
    </citation>
    <scope>NUCLEOTIDE SEQUENCE [LARGE SCALE GENOMIC DNA]</scope>
    <source>
        <strain evidence="1 2">JA131</strain>
    </source>
</reference>
<dbReference type="RefSeq" id="WP_184044517.1">
    <property type="nucleotide sequence ID" value="NZ_JACIGK010000012.1"/>
</dbReference>
<dbReference type="Pfam" id="PF14076">
    <property type="entry name" value="DUF4258"/>
    <property type="match status" value="1"/>
</dbReference>
<sequence length="80" mass="9004">MILFSAHAEAALARRRLRRAWIESAILEPDRTEPDAGAPEVTRSFKTIPDFGARVLRVVHRPDGHDILVITAFFDRGARP</sequence>